<evidence type="ECO:0000256" key="8">
    <source>
        <dbReference type="SAM" id="Phobius"/>
    </source>
</evidence>
<evidence type="ECO:0000256" key="5">
    <source>
        <dbReference type="ARBA" id="ARBA00022824"/>
    </source>
</evidence>
<keyword evidence="4 8" id="KW-0812">Transmembrane</keyword>
<dbReference type="UniPathway" id="UPA00196"/>
<dbReference type="Proteomes" id="UP000559256">
    <property type="component" value="Unassembled WGS sequence"/>
</dbReference>
<name>A0A8H5LX31_9AGAR</name>
<evidence type="ECO:0000256" key="6">
    <source>
        <dbReference type="ARBA" id="ARBA00022989"/>
    </source>
</evidence>
<keyword evidence="7 8" id="KW-0472">Membrane</keyword>
<dbReference type="EMBL" id="JAACJM010000005">
    <property type="protein sequence ID" value="KAF5372549.1"/>
    <property type="molecule type" value="Genomic_DNA"/>
</dbReference>
<evidence type="ECO:0008006" key="11">
    <source>
        <dbReference type="Google" id="ProtNLM"/>
    </source>
</evidence>
<evidence type="ECO:0000256" key="7">
    <source>
        <dbReference type="ARBA" id="ARBA00023136"/>
    </source>
</evidence>
<evidence type="ECO:0000256" key="4">
    <source>
        <dbReference type="ARBA" id="ARBA00022692"/>
    </source>
</evidence>
<sequence>MTKASKRKTTEKKGLSTLNSSTVAAESASQFGDLRHFPFARYVGVVGIHSSLLLFSSLFLPRTTMLFELIRPEIDPSQLTSRDRPQHPFLEDLTASPVLTVAWMCLGAVVLQAWWGGSVRDWWIGYSLRGAEEENRIERAELNKDKLMQAFRAWYFTLAASILLHVIITLLGAPLTSHVLQTYFLALLLSVLMFFTPAYTFGLPSVSSKTEHLLIRLTWVRLFAEFSIRTPIERAMVYPAFGAVLGCWLGAIPIALDWDRPWQAWPLTPAFGAIIGYVLASMTALTVSTIKSLADEHLRSQSRKID</sequence>
<keyword evidence="10" id="KW-1185">Reference proteome</keyword>
<comment type="subcellular location">
    <subcellularLocation>
        <location evidence="1">Endoplasmic reticulum membrane</location>
        <topology evidence="1">Multi-pass membrane protein</topology>
    </subcellularLocation>
</comment>
<feature type="transmembrane region" description="Helical" evidence="8">
    <location>
        <begin position="39"/>
        <end position="60"/>
    </location>
</feature>
<feature type="transmembrane region" description="Helical" evidence="8">
    <location>
        <begin position="236"/>
        <end position="256"/>
    </location>
</feature>
<keyword evidence="6 8" id="KW-1133">Transmembrane helix</keyword>
<evidence type="ECO:0000313" key="10">
    <source>
        <dbReference type="Proteomes" id="UP000559256"/>
    </source>
</evidence>
<protein>
    <recommendedName>
        <fullName evidence="11">Phosphatidylinositol-glycan biosynthesis class F protein</fullName>
    </recommendedName>
</protein>
<dbReference type="AlphaFoldDB" id="A0A8H5LX31"/>
<gene>
    <name evidence="9" type="ORF">D9758_005152</name>
</gene>
<accession>A0A8H5LX31</accession>
<keyword evidence="5" id="KW-0256">Endoplasmic reticulum</keyword>
<feature type="transmembrane region" description="Helical" evidence="8">
    <location>
        <begin position="153"/>
        <end position="171"/>
    </location>
</feature>
<dbReference type="Pfam" id="PF06699">
    <property type="entry name" value="PIG-F"/>
    <property type="match status" value="1"/>
</dbReference>
<proteinExistence type="predicted"/>
<dbReference type="GO" id="GO:0006506">
    <property type="term" value="P:GPI anchor biosynthetic process"/>
    <property type="evidence" value="ECO:0007669"/>
    <property type="project" value="UniProtKB-UniPathway"/>
</dbReference>
<organism evidence="9 10">
    <name type="scientific">Tetrapyrgos nigripes</name>
    <dbReference type="NCBI Taxonomy" id="182062"/>
    <lineage>
        <taxon>Eukaryota</taxon>
        <taxon>Fungi</taxon>
        <taxon>Dikarya</taxon>
        <taxon>Basidiomycota</taxon>
        <taxon>Agaricomycotina</taxon>
        <taxon>Agaricomycetes</taxon>
        <taxon>Agaricomycetidae</taxon>
        <taxon>Agaricales</taxon>
        <taxon>Marasmiineae</taxon>
        <taxon>Marasmiaceae</taxon>
        <taxon>Tetrapyrgos</taxon>
    </lineage>
</organism>
<keyword evidence="3" id="KW-0337">GPI-anchor biosynthesis</keyword>
<dbReference type="OrthoDB" id="17366at2759"/>
<comment type="pathway">
    <text evidence="2">Glycolipid biosynthesis; glycosylphosphatidylinositol-anchor biosynthesis.</text>
</comment>
<feature type="transmembrane region" description="Helical" evidence="8">
    <location>
        <begin position="95"/>
        <end position="115"/>
    </location>
</feature>
<dbReference type="GO" id="GO:0005789">
    <property type="term" value="C:endoplasmic reticulum membrane"/>
    <property type="evidence" value="ECO:0007669"/>
    <property type="project" value="UniProtKB-SubCell"/>
</dbReference>
<feature type="transmembrane region" description="Helical" evidence="8">
    <location>
        <begin position="183"/>
        <end position="206"/>
    </location>
</feature>
<dbReference type="InterPro" id="IPR009580">
    <property type="entry name" value="GPI_biosynthesis_protein_Pig-F"/>
</dbReference>
<evidence type="ECO:0000256" key="2">
    <source>
        <dbReference type="ARBA" id="ARBA00004687"/>
    </source>
</evidence>
<comment type="caution">
    <text evidence="9">The sequence shown here is derived from an EMBL/GenBank/DDBJ whole genome shotgun (WGS) entry which is preliminary data.</text>
</comment>
<evidence type="ECO:0000313" key="9">
    <source>
        <dbReference type="EMBL" id="KAF5372549.1"/>
    </source>
</evidence>
<evidence type="ECO:0000256" key="3">
    <source>
        <dbReference type="ARBA" id="ARBA00022502"/>
    </source>
</evidence>
<reference evidence="9 10" key="1">
    <citation type="journal article" date="2020" name="ISME J.">
        <title>Uncovering the hidden diversity of litter-decomposition mechanisms in mushroom-forming fungi.</title>
        <authorList>
            <person name="Floudas D."/>
            <person name="Bentzer J."/>
            <person name="Ahren D."/>
            <person name="Johansson T."/>
            <person name="Persson P."/>
            <person name="Tunlid A."/>
        </authorList>
    </citation>
    <scope>NUCLEOTIDE SEQUENCE [LARGE SCALE GENOMIC DNA]</scope>
    <source>
        <strain evidence="9 10">CBS 291.85</strain>
    </source>
</reference>
<evidence type="ECO:0000256" key="1">
    <source>
        <dbReference type="ARBA" id="ARBA00004477"/>
    </source>
</evidence>
<feature type="transmembrane region" description="Helical" evidence="8">
    <location>
        <begin position="268"/>
        <end position="294"/>
    </location>
</feature>